<dbReference type="OrthoDB" id="2748896at2759"/>
<proteinExistence type="predicted"/>
<evidence type="ECO:0000256" key="1">
    <source>
        <dbReference type="SAM" id="MobiDB-lite"/>
    </source>
</evidence>
<feature type="compositionally biased region" description="Basic and acidic residues" evidence="1">
    <location>
        <begin position="35"/>
        <end position="46"/>
    </location>
</feature>
<protein>
    <submittedName>
        <fullName evidence="2">Uncharacterized protein</fullName>
    </submittedName>
</protein>
<feature type="compositionally biased region" description="Basic and acidic residues" evidence="1">
    <location>
        <begin position="483"/>
        <end position="503"/>
    </location>
</feature>
<dbReference type="OMA" id="PEAYLKW"/>
<feature type="compositionally biased region" description="Pro residues" evidence="1">
    <location>
        <begin position="53"/>
        <end position="62"/>
    </location>
</feature>
<gene>
    <name evidence="2" type="ORF">BD311DRAFT_812522</name>
</gene>
<feature type="region of interest" description="Disordered" evidence="1">
    <location>
        <begin position="1"/>
        <end position="73"/>
    </location>
</feature>
<organism evidence="2">
    <name type="scientific">Dichomitus squalens</name>
    <dbReference type="NCBI Taxonomy" id="114155"/>
    <lineage>
        <taxon>Eukaryota</taxon>
        <taxon>Fungi</taxon>
        <taxon>Dikarya</taxon>
        <taxon>Basidiomycota</taxon>
        <taxon>Agaricomycotina</taxon>
        <taxon>Agaricomycetes</taxon>
        <taxon>Polyporales</taxon>
        <taxon>Polyporaceae</taxon>
        <taxon>Dichomitus</taxon>
    </lineage>
</organism>
<feature type="compositionally biased region" description="Basic and acidic residues" evidence="1">
    <location>
        <begin position="519"/>
        <end position="532"/>
    </location>
</feature>
<dbReference type="AlphaFoldDB" id="A0A4Q9M336"/>
<feature type="region of interest" description="Disordered" evidence="1">
    <location>
        <begin position="204"/>
        <end position="246"/>
    </location>
</feature>
<dbReference type="Proteomes" id="UP000292957">
    <property type="component" value="Unassembled WGS sequence"/>
</dbReference>
<feature type="compositionally biased region" description="Polar residues" evidence="1">
    <location>
        <begin position="206"/>
        <end position="222"/>
    </location>
</feature>
<dbReference type="EMBL" id="ML143658">
    <property type="protein sequence ID" value="TBU21224.1"/>
    <property type="molecule type" value="Genomic_DNA"/>
</dbReference>
<evidence type="ECO:0000313" key="2">
    <source>
        <dbReference type="EMBL" id="TBU21224.1"/>
    </source>
</evidence>
<sequence length="532" mass="58895">MDAPTTPFTFELPVDTRSTNDAPNKRPRTVGTSDLRGHLFEEERTAQRKQPNSQPPPPPPTTTVPRTELPIPRKAPKDMSLASALYDPGNFAGLPTATEENPHRWSTRRGEAPLLPINIDALGIPDETFPHAHVPEFRIFGNVDEAQIKRLRAITNPLVAIVIHGGGQDLNKSGAALQEAMTILLSKIAFPPSQAETQRMAVDGSLSGTETTADDPTSTSGADGSGDPTGPDDLVSNGLPTTKKPSPGVRIHLPIVRVPKKNNAFGQPWTWFADLGPNSEHLRKWLLYQEVFPISPSLSFSVHPITGVTVQPWTIMVLTGRDRYAVEDTREACQEVAKEIKSFLWADRDFTVRTARYVEQNWGLRGAPATLVKYMTDTIEVVYTIAELKTSRKEVPAYSVYAKPISNDPEAYLKWAAKFQEGVYWRGPCLLEVNKAAVECKLCKDTSHSTRACPLDVAGWKGTVVQDILTTQEIEARTAGTDTAERPQDGHDWQQARARRAEQGARPQKPGRQQQRNRRTMDNKGKGKDVRR</sequence>
<name>A0A4Q9M336_9APHY</name>
<feature type="region of interest" description="Disordered" evidence="1">
    <location>
        <begin position="476"/>
        <end position="532"/>
    </location>
</feature>
<accession>A0A4Q9M336</accession>
<reference evidence="2" key="1">
    <citation type="submission" date="2019-01" db="EMBL/GenBank/DDBJ databases">
        <title>Draft genome sequences of three monokaryotic isolates of the white-rot basidiomycete fungus Dichomitus squalens.</title>
        <authorList>
            <consortium name="DOE Joint Genome Institute"/>
            <person name="Lopez S.C."/>
            <person name="Andreopoulos B."/>
            <person name="Pangilinan J."/>
            <person name="Lipzen A."/>
            <person name="Riley R."/>
            <person name="Ahrendt S."/>
            <person name="Ng V."/>
            <person name="Barry K."/>
            <person name="Daum C."/>
            <person name="Grigoriev I.V."/>
            <person name="Hilden K.S."/>
            <person name="Makela M.R."/>
            <person name="de Vries R.P."/>
        </authorList>
    </citation>
    <scope>NUCLEOTIDE SEQUENCE [LARGE SCALE GENOMIC DNA]</scope>
    <source>
        <strain evidence="2">OM18370.1</strain>
    </source>
</reference>